<sequence>MVHHTSHGKAHGSETEPPKLMYQTTEHSTGRGLDGGPWEGPRNLSHQTSAQVKNHGELHGPWSFTGAVVRLVDGHLSEASSHCQQTTTHSTGRGSSDGPHWQRGQPRQILS</sequence>
<dbReference type="PaxDb" id="4113-PGSC0003DMT400088042"/>
<evidence type="ECO:0000256" key="1">
    <source>
        <dbReference type="SAM" id="MobiDB-lite"/>
    </source>
</evidence>
<keyword evidence="3" id="KW-1185">Reference proteome</keyword>
<evidence type="ECO:0000313" key="3">
    <source>
        <dbReference type="Proteomes" id="UP000011115"/>
    </source>
</evidence>
<dbReference type="InParanoid" id="M1DF40"/>
<reference evidence="2" key="2">
    <citation type="submission" date="2015-06" db="UniProtKB">
        <authorList>
            <consortium name="EnsemblPlants"/>
        </authorList>
    </citation>
    <scope>IDENTIFICATION</scope>
    <source>
        <strain evidence="2">DM1-3 516 R44</strain>
    </source>
</reference>
<proteinExistence type="predicted"/>
<feature type="compositionally biased region" description="Low complexity" evidence="1">
    <location>
        <begin position="80"/>
        <end position="91"/>
    </location>
</feature>
<dbReference type="Gramene" id="PGSC0003DMT400088042">
    <property type="protein sequence ID" value="PGSC0003DMT400088042"/>
    <property type="gene ID" value="PGSC0003DMG400037613"/>
</dbReference>
<name>M1DF40_SOLTU</name>
<feature type="compositionally biased region" description="Basic residues" evidence="1">
    <location>
        <begin position="1"/>
        <end position="10"/>
    </location>
</feature>
<accession>M1DF40</accession>
<feature type="region of interest" description="Disordered" evidence="1">
    <location>
        <begin position="1"/>
        <end position="58"/>
    </location>
</feature>
<dbReference type="AlphaFoldDB" id="M1DF40"/>
<dbReference type="EnsemblPlants" id="PGSC0003DMT400088042">
    <property type="protein sequence ID" value="PGSC0003DMT400088042"/>
    <property type="gene ID" value="PGSC0003DMG400037613"/>
</dbReference>
<reference evidence="3" key="1">
    <citation type="journal article" date="2011" name="Nature">
        <title>Genome sequence and analysis of the tuber crop potato.</title>
        <authorList>
            <consortium name="The Potato Genome Sequencing Consortium"/>
        </authorList>
    </citation>
    <scope>NUCLEOTIDE SEQUENCE [LARGE SCALE GENOMIC DNA]</scope>
    <source>
        <strain evidence="3">cv. DM1-3 516 R44</strain>
    </source>
</reference>
<dbReference type="Proteomes" id="UP000011115">
    <property type="component" value="Unassembled WGS sequence"/>
</dbReference>
<organism evidence="2 3">
    <name type="scientific">Solanum tuberosum</name>
    <name type="common">Potato</name>
    <dbReference type="NCBI Taxonomy" id="4113"/>
    <lineage>
        <taxon>Eukaryota</taxon>
        <taxon>Viridiplantae</taxon>
        <taxon>Streptophyta</taxon>
        <taxon>Embryophyta</taxon>
        <taxon>Tracheophyta</taxon>
        <taxon>Spermatophyta</taxon>
        <taxon>Magnoliopsida</taxon>
        <taxon>eudicotyledons</taxon>
        <taxon>Gunneridae</taxon>
        <taxon>Pentapetalae</taxon>
        <taxon>asterids</taxon>
        <taxon>lamiids</taxon>
        <taxon>Solanales</taxon>
        <taxon>Solanaceae</taxon>
        <taxon>Solanoideae</taxon>
        <taxon>Solaneae</taxon>
        <taxon>Solanum</taxon>
    </lineage>
</organism>
<dbReference type="HOGENOM" id="CLU_2162914_0_0_1"/>
<protein>
    <submittedName>
        <fullName evidence="2">Uncharacterized protein</fullName>
    </submittedName>
</protein>
<feature type="region of interest" description="Disordered" evidence="1">
    <location>
        <begin position="78"/>
        <end position="111"/>
    </location>
</feature>
<evidence type="ECO:0000313" key="2">
    <source>
        <dbReference type="EnsemblPlants" id="PGSC0003DMT400088042"/>
    </source>
</evidence>